<gene>
    <name evidence="3" type="ordered locus">RD1_A0105</name>
</gene>
<dbReference type="OrthoDB" id="9792687at2"/>
<name>Q07GJ8_ROSDO</name>
<dbReference type="PIRSF" id="PIRSF037112">
    <property type="entry name" value="Antirestriction_ArdC"/>
    <property type="match status" value="1"/>
</dbReference>
<dbReference type="EMBL" id="CP000464">
    <property type="protein sequence ID" value="ABI93401.1"/>
    <property type="molecule type" value="Genomic_DNA"/>
</dbReference>
<dbReference type="HOGENOM" id="CLU_041111_0_0_5"/>
<dbReference type="Pfam" id="PF08401">
    <property type="entry name" value="ArdcN"/>
    <property type="match status" value="1"/>
</dbReference>
<accession>Q07GJ8</accession>
<dbReference type="InterPro" id="IPR013610">
    <property type="entry name" value="ArdC_N"/>
</dbReference>
<keyword evidence="4" id="KW-1185">Reference proteome</keyword>
<sequence>MTTERFDIKQHVTDTIIAQIEAGTPPWRKPWTGETGGACFPLRHNGDPYRGINVLMLWASATAQGFASARWMTFKQALDLGGCVRKGSKSTKSVYYGTFEQETEAANGEAETRQSRFAKSFSVFNADQIKGLPEDYYVRTEPPRDLGTEADPALEAFFAASGAQIITSADPRAYYCPQKDHVHMPPIATFYVAAGYYGSLAHEIGHYFLADHRIGTQKKFTTKAEYAVGELEAEIFSAFLAVHLGFEPHFDQSAAYVEGWLKALKEDKNAIFAAASQAQKAFDHILTVTQAAQQGEAA</sequence>
<dbReference type="Proteomes" id="UP000007029">
    <property type="component" value="Plasmid pTB1"/>
</dbReference>
<dbReference type="GO" id="GO:0003697">
    <property type="term" value="F:single-stranded DNA binding"/>
    <property type="evidence" value="ECO:0007669"/>
    <property type="project" value="InterPro"/>
</dbReference>
<dbReference type="AlphaFoldDB" id="Q07GJ8"/>
<proteinExistence type="predicted"/>
<geneLocation type="plasmid" evidence="3 4">
    <name>pTB1</name>
</geneLocation>
<feature type="domain" description="N-terminal" evidence="1">
    <location>
        <begin position="7"/>
        <end position="124"/>
    </location>
</feature>
<protein>
    <submittedName>
        <fullName evidence="3">ArdC protein</fullName>
    </submittedName>
</protein>
<evidence type="ECO:0000313" key="3">
    <source>
        <dbReference type="EMBL" id="ABI93401.1"/>
    </source>
</evidence>
<organism evidence="3 4">
    <name type="scientific">Roseobacter denitrificans (strain ATCC 33942 / OCh 114)</name>
    <name type="common">Erythrobacter sp. (strain OCh 114)</name>
    <name type="synonym">Roseobacter denitrificans</name>
    <dbReference type="NCBI Taxonomy" id="375451"/>
    <lineage>
        <taxon>Bacteria</taxon>
        <taxon>Pseudomonadati</taxon>
        <taxon>Pseudomonadota</taxon>
        <taxon>Alphaproteobacteria</taxon>
        <taxon>Rhodobacterales</taxon>
        <taxon>Roseobacteraceae</taxon>
        <taxon>Roseobacter</taxon>
    </lineage>
</organism>
<dbReference type="KEGG" id="rde:RD1_A0105"/>
<dbReference type="InterPro" id="IPR041459">
    <property type="entry name" value="MPTase-PolyVal"/>
</dbReference>
<reference evidence="3 4" key="1">
    <citation type="journal article" date="2007" name="J. Bacteriol.">
        <title>The complete genome sequence of Roseobacter denitrificans reveals a mixotrophic rather than photosynthetic metabolism.</title>
        <authorList>
            <person name="Swingley W.D."/>
            <person name="Sadekar S."/>
            <person name="Mastrian S.D."/>
            <person name="Matthies H.J."/>
            <person name="Hao J."/>
            <person name="Ramos H."/>
            <person name="Acharya C.R."/>
            <person name="Conrad A.L."/>
            <person name="Taylor H.L."/>
            <person name="Dejesa L.C."/>
            <person name="Shah M.K."/>
            <person name="O'huallachain M.E."/>
            <person name="Lince M.T."/>
            <person name="Blankenship R.E."/>
            <person name="Beatty J.T."/>
            <person name="Touchman J.W."/>
        </authorList>
    </citation>
    <scope>NUCLEOTIDE SEQUENCE [LARGE SCALE GENOMIC DNA]</scope>
    <source>
        <strain evidence="4">ATCC 33942 / OCh 114</strain>
        <plasmid evidence="3 4">pTB1</plasmid>
    </source>
</reference>
<dbReference type="RefSeq" id="WP_011655457.1">
    <property type="nucleotide sequence ID" value="NC_008386.1"/>
</dbReference>
<evidence type="ECO:0000259" key="2">
    <source>
        <dbReference type="Pfam" id="PF18818"/>
    </source>
</evidence>
<feature type="domain" description="Polyvalent protein metallopeptidase" evidence="2">
    <location>
        <begin position="153"/>
        <end position="277"/>
    </location>
</feature>
<dbReference type="Pfam" id="PF18818">
    <property type="entry name" value="MPTase-PolyVal"/>
    <property type="match status" value="1"/>
</dbReference>
<keyword evidence="3" id="KW-0614">Plasmid</keyword>
<dbReference type="InterPro" id="IPR017113">
    <property type="entry name" value="Antirestriction_ArdC"/>
</dbReference>
<evidence type="ECO:0000313" key="4">
    <source>
        <dbReference type="Proteomes" id="UP000007029"/>
    </source>
</evidence>
<evidence type="ECO:0000259" key="1">
    <source>
        <dbReference type="Pfam" id="PF08401"/>
    </source>
</evidence>